<dbReference type="GO" id="GO:0022857">
    <property type="term" value="F:transmembrane transporter activity"/>
    <property type="evidence" value="ECO:0007669"/>
    <property type="project" value="InterPro"/>
</dbReference>
<dbReference type="AlphaFoldDB" id="A0A6I5ZQT4"/>
<dbReference type="Proteomes" id="UP000425916">
    <property type="component" value="Chromosome"/>
</dbReference>
<comment type="subcellular location">
    <subcellularLocation>
        <location evidence="1">Cell membrane</location>
        <topology evidence="1">Multi-pass membrane protein</topology>
    </subcellularLocation>
</comment>
<feature type="transmembrane region" description="Helical" evidence="6">
    <location>
        <begin position="245"/>
        <end position="276"/>
    </location>
</feature>
<dbReference type="GO" id="GO:0005886">
    <property type="term" value="C:plasma membrane"/>
    <property type="evidence" value="ECO:0007669"/>
    <property type="project" value="UniProtKB-SubCell"/>
</dbReference>
<feature type="transmembrane region" description="Helical" evidence="6">
    <location>
        <begin position="125"/>
        <end position="145"/>
    </location>
</feature>
<keyword evidence="3 6" id="KW-0812">Transmembrane</keyword>
<evidence type="ECO:0000256" key="3">
    <source>
        <dbReference type="ARBA" id="ARBA00022692"/>
    </source>
</evidence>
<dbReference type="PANTHER" id="PTHR32196">
    <property type="entry name" value="ABC TRANSPORTER PERMEASE PROTEIN YPHD-RELATED-RELATED"/>
    <property type="match status" value="1"/>
</dbReference>
<evidence type="ECO:0000256" key="1">
    <source>
        <dbReference type="ARBA" id="ARBA00004651"/>
    </source>
</evidence>
<feature type="transmembrane region" description="Helical" evidence="6">
    <location>
        <begin position="198"/>
        <end position="224"/>
    </location>
</feature>
<name>A0A6I5ZQT4_9FIRM</name>
<evidence type="ECO:0000256" key="2">
    <source>
        <dbReference type="ARBA" id="ARBA00022475"/>
    </source>
</evidence>
<dbReference type="OrthoDB" id="9815820at2"/>
<keyword evidence="5 6" id="KW-0472">Membrane</keyword>
<feature type="transmembrane region" description="Helical" evidence="6">
    <location>
        <begin position="90"/>
        <end position="113"/>
    </location>
</feature>
<dbReference type="CDD" id="cd06579">
    <property type="entry name" value="TM_PBP1_transp_AraH_like"/>
    <property type="match status" value="1"/>
</dbReference>
<feature type="transmembrane region" description="Helical" evidence="6">
    <location>
        <begin position="12"/>
        <end position="32"/>
    </location>
</feature>
<proteinExistence type="predicted"/>
<evidence type="ECO:0000313" key="8">
    <source>
        <dbReference type="Proteomes" id="UP000425916"/>
    </source>
</evidence>
<evidence type="ECO:0000313" key="7">
    <source>
        <dbReference type="EMBL" id="QGP91965.1"/>
    </source>
</evidence>
<evidence type="ECO:0000256" key="5">
    <source>
        <dbReference type="ARBA" id="ARBA00023136"/>
    </source>
</evidence>
<evidence type="ECO:0000256" key="4">
    <source>
        <dbReference type="ARBA" id="ARBA00022989"/>
    </source>
</evidence>
<dbReference type="Pfam" id="PF02653">
    <property type="entry name" value="BPD_transp_2"/>
    <property type="match status" value="1"/>
</dbReference>
<feature type="transmembrane region" description="Helical" evidence="6">
    <location>
        <begin position="157"/>
        <end position="178"/>
    </location>
</feature>
<keyword evidence="2" id="KW-1003">Cell membrane</keyword>
<reference evidence="7 8" key="1">
    <citation type="submission" date="2019-11" db="EMBL/GenBank/DDBJ databases">
        <title>Genome sequence of Moorella glycerini DSM11254.</title>
        <authorList>
            <person name="Poehlein A."/>
            <person name="Boeer T."/>
            <person name="Daniel R."/>
        </authorList>
    </citation>
    <scope>NUCLEOTIDE SEQUENCE [LARGE SCALE GENOMIC DNA]</scope>
    <source>
        <strain evidence="7 8">DSM 11254</strain>
    </source>
</reference>
<dbReference type="EMBL" id="CP046244">
    <property type="protein sequence ID" value="QGP91965.1"/>
    <property type="molecule type" value="Genomic_DNA"/>
</dbReference>
<gene>
    <name evidence="7" type="primary">rbsC_2</name>
    <name evidence="7" type="ORF">MGLY_13140</name>
</gene>
<protein>
    <submittedName>
        <fullName evidence="7">Ribose import permease protein RbsC</fullName>
    </submittedName>
</protein>
<sequence>MRVKGKNLNQLMLVAILIGISAIFSALSPSFLTTVNVMNTIRQVAMISIVASAATLVMIARGLDISVGGTLALTGVIYASLATKGVPLSLALLVACLAGTMVGVINGALTVGLKINPVIATLGTMYATRGLAFLYSGGVAVVNGLPANFSNLGRGYIGPFPTPIIIMLIVFLIFHFLLNNTLLGKYTYAVGGNPETAILSGIPVAMVTFILYTLVGLMTGLSGAIMASRLGSGQPNIGMGFEFDIILAVLLGGTSLAGGEGTVLGTLIATVIVGVLANGLNLLGVHTFYQYIIKGVVLVAAVVIDMQLKGQGVIRVGKMVPAGKFKLEGGEALKEKNR</sequence>
<keyword evidence="8" id="KW-1185">Reference proteome</keyword>
<evidence type="ECO:0000256" key="6">
    <source>
        <dbReference type="SAM" id="Phobius"/>
    </source>
</evidence>
<feature type="transmembrane region" description="Helical" evidence="6">
    <location>
        <begin position="66"/>
        <end position="83"/>
    </location>
</feature>
<dbReference type="InterPro" id="IPR001851">
    <property type="entry name" value="ABC_transp_permease"/>
</dbReference>
<organism evidence="7 8">
    <name type="scientific">Neomoorella glycerini</name>
    <dbReference type="NCBI Taxonomy" id="55779"/>
    <lineage>
        <taxon>Bacteria</taxon>
        <taxon>Bacillati</taxon>
        <taxon>Bacillota</taxon>
        <taxon>Clostridia</taxon>
        <taxon>Neomoorellales</taxon>
        <taxon>Neomoorellaceae</taxon>
        <taxon>Neomoorella</taxon>
    </lineage>
</organism>
<keyword evidence="4 6" id="KW-1133">Transmembrane helix</keyword>
<accession>A0A6I5ZQT4</accession>